<evidence type="ECO:0000313" key="2">
    <source>
        <dbReference type="Proteomes" id="UP000253562"/>
    </source>
</evidence>
<protein>
    <submittedName>
        <fullName evidence="1">Uncharacterized protein</fullName>
    </submittedName>
</protein>
<gene>
    <name evidence="1" type="ORF">DTL42_00595</name>
</gene>
<proteinExistence type="predicted"/>
<name>A0A368KX91_9BACT</name>
<dbReference type="Proteomes" id="UP000253562">
    <property type="component" value="Unassembled WGS sequence"/>
</dbReference>
<dbReference type="AlphaFoldDB" id="A0A368KX91"/>
<comment type="caution">
    <text evidence="1">The sequence shown here is derived from an EMBL/GenBank/DDBJ whole genome shotgun (WGS) entry which is preliminary data.</text>
</comment>
<dbReference type="RefSeq" id="WP_114366731.1">
    <property type="nucleotide sequence ID" value="NZ_QPEX01000006.1"/>
</dbReference>
<organism evidence="1 2">
    <name type="scientific">Bremerella cremea</name>
    <dbReference type="NCBI Taxonomy" id="1031537"/>
    <lineage>
        <taxon>Bacteria</taxon>
        <taxon>Pseudomonadati</taxon>
        <taxon>Planctomycetota</taxon>
        <taxon>Planctomycetia</taxon>
        <taxon>Pirellulales</taxon>
        <taxon>Pirellulaceae</taxon>
        <taxon>Bremerella</taxon>
    </lineage>
</organism>
<evidence type="ECO:0000313" key="1">
    <source>
        <dbReference type="EMBL" id="RCS55922.1"/>
    </source>
</evidence>
<reference evidence="1 2" key="1">
    <citation type="submission" date="2018-07" db="EMBL/GenBank/DDBJ databases">
        <title>Comparative genomes isolates from brazilian mangrove.</title>
        <authorList>
            <person name="De Araujo J.E."/>
            <person name="Taketani R.G."/>
            <person name="Silva M.C.P."/>
            <person name="Lourenco M.V."/>
            <person name="Oliveira V.M."/>
            <person name="Andreote F.D."/>
        </authorList>
    </citation>
    <scope>NUCLEOTIDE SEQUENCE [LARGE SCALE GENOMIC DNA]</scope>
    <source>
        <strain evidence="1 2">HEX PRIS-MGV</strain>
    </source>
</reference>
<dbReference type="EMBL" id="QPEX01000006">
    <property type="protein sequence ID" value="RCS55922.1"/>
    <property type="molecule type" value="Genomic_DNA"/>
</dbReference>
<accession>A0A368KX91</accession>
<sequence length="161" mass="18352">MGPAMIEKKINVIREASTPLIGRKIERFETAEILHHDGTWDDWPDLPIRIYGNGRTMLSVSWSRFDDLWLSNDTSLPFAVEDATTRWKPNGINKITGAIGCTIQGVSLGRGEMSIESRDIEIWTRLVFDLDGKWLEVFNALDENGYDLHLVKPDGEFRKCT</sequence>
<dbReference type="OrthoDB" id="458149at2"/>